<accession>A0A8D8PZC7</accession>
<proteinExistence type="predicted"/>
<dbReference type="AlphaFoldDB" id="A0A8D8PZC7"/>
<name>A0A8D8PZC7_9HEMI</name>
<evidence type="ECO:0000313" key="1">
    <source>
        <dbReference type="EMBL" id="CAG6619555.1"/>
    </source>
</evidence>
<protein>
    <submittedName>
        <fullName evidence="1">Uncharacterized protein</fullName>
    </submittedName>
</protein>
<dbReference type="EMBL" id="HBUF01045689">
    <property type="protein sequence ID" value="CAG6619555.1"/>
    <property type="molecule type" value="Transcribed_RNA"/>
</dbReference>
<reference evidence="1" key="1">
    <citation type="submission" date="2021-05" db="EMBL/GenBank/DDBJ databases">
        <authorList>
            <person name="Alioto T."/>
            <person name="Alioto T."/>
            <person name="Gomez Garrido J."/>
        </authorList>
    </citation>
    <scope>NUCLEOTIDE SEQUENCE</scope>
</reference>
<organism evidence="1">
    <name type="scientific">Cacopsylla melanoneura</name>
    <dbReference type="NCBI Taxonomy" id="428564"/>
    <lineage>
        <taxon>Eukaryota</taxon>
        <taxon>Metazoa</taxon>
        <taxon>Ecdysozoa</taxon>
        <taxon>Arthropoda</taxon>
        <taxon>Hexapoda</taxon>
        <taxon>Insecta</taxon>
        <taxon>Pterygota</taxon>
        <taxon>Neoptera</taxon>
        <taxon>Paraneoptera</taxon>
        <taxon>Hemiptera</taxon>
        <taxon>Sternorrhyncha</taxon>
        <taxon>Psylloidea</taxon>
        <taxon>Psyllidae</taxon>
        <taxon>Psyllinae</taxon>
        <taxon>Cacopsylla</taxon>
    </lineage>
</organism>
<sequence>MKIVPSQYKVHAFGGYPLEIIGNVTLKLKNKDRCLNTIFAVMQDRKGIRPILGRQASEDLGLIKRLDTVNKSSDEFNEEIFLEENKEVFEGLGKFPQSYKIQLEKNEIPTVKPPRRVAFITSTGRKTR</sequence>